<reference evidence="1 2" key="1">
    <citation type="submission" date="2021-05" db="EMBL/GenBank/DDBJ databases">
        <title>A novel Methanospirillum isolate from a pyrite-forming mixed culture.</title>
        <authorList>
            <person name="Bunk B."/>
            <person name="Sproer C."/>
            <person name="Spring S."/>
            <person name="Pester M."/>
        </authorList>
    </citation>
    <scope>NUCLEOTIDE SEQUENCE [LARGE SCALE GENOMIC DNA]</scope>
    <source>
        <strain evidence="1 2">J.3.6.1-F.2.7.3</strain>
    </source>
</reference>
<protein>
    <submittedName>
        <fullName evidence="1">Uncharacterized protein</fullName>
    </submittedName>
</protein>
<evidence type="ECO:0000313" key="1">
    <source>
        <dbReference type="EMBL" id="QVV89011.1"/>
    </source>
</evidence>
<keyword evidence="2" id="KW-1185">Reference proteome</keyword>
<gene>
    <name evidence="1" type="ORF">KHC33_00265</name>
</gene>
<accession>A0A8E7EJV2</accession>
<dbReference type="Proteomes" id="UP000680656">
    <property type="component" value="Chromosome"/>
</dbReference>
<dbReference type="RefSeq" id="WP_214419813.1">
    <property type="nucleotide sequence ID" value="NZ_CP075546.1"/>
</dbReference>
<dbReference type="AlphaFoldDB" id="A0A8E7EJV2"/>
<proteinExistence type="predicted"/>
<dbReference type="KEGG" id="mrtj:KHC33_00265"/>
<dbReference type="EMBL" id="CP075546">
    <property type="protein sequence ID" value="QVV89011.1"/>
    <property type="molecule type" value="Genomic_DNA"/>
</dbReference>
<name>A0A8E7EJV2_9EURY</name>
<dbReference type="GeneID" id="65095571"/>
<sequence>MSAEAMTGTGPVYSPAYYSRAADYQKILNECRLVCQHEIHGNRAPDDRVCVSTRLDLVLEELQTVVTRLEAMQEVDPYGC</sequence>
<evidence type="ECO:0000313" key="2">
    <source>
        <dbReference type="Proteomes" id="UP000680656"/>
    </source>
</evidence>
<organism evidence="1 2">
    <name type="scientific">Methanospirillum purgamenti</name>
    <dbReference type="NCBI Taxonomy" id="2834276"/>
    <lineage>
        <taxon>Archaea</taxon>
        <taxon>Methanobacteriati</taxon>
        <taxon>Methanobacteriota</taxon>
        <taxon>Stenosarchaea group</taxon>
        <taxon>Methanomicrobia</taxon>
        <taxon>Methanomicrobiales</taxon>
        <taxon>Methanospirillaceae</taxon>
        <taxon>Methanospirillum</taxon>
    </lineage>
</organism>